<accession>E1RDZ2</accession>
<dbReference type="HOGENOM" id="CLU_1954645_0_0_2"/>
<dbReference type="Proteomes" id="UP000006565">
    <property type="component" value="Chromosome"/>
</dbReference>
<dbReference type="STRING" id="679926.Mpet_0102"/>
<dbReference type="EMBL" id="CP002117">
    <property type="protein sequence ID" value="ADN34883.1"/>
    <property type="molecule type" value="Genomic_DNA"/>
</dbReference>
<dbReference type="KEGG" id="mpi:Mpet_0102"/>
<feature type="transmembrane region" description="Helical" evidence="1">
    <location>
        <begin position="78"/>
        <end position="96"/>
    </location>
</feature>
<keyword evidence="1" id="KW-0812">Transmembrane</keyword>
<dbReference type="Pfam" id="PF18902">
    <property type="entry name" value="DUF5658"/>
    <property type="match status" value="1"/>
</dbReference>
<gene>
    <name evidence="3" type="ordered locus">Mpet_0102</name>
</gene>
<feature type="domain" description="DUF5658" evidence="2">
    <location>
        <begin position="43"/>
        <end position="128"/>
    </location>
</feature>
<protein>
    <recommendedName>
        <fullName evidence="2">DUF5658 domain-containing protein</fullName>
    </recommendedName>
</protein>
<evidence type="ECO:0000259" key="2">
    <source>
        <dbReference type="Pfam" id="PF18902"/>
    </source>
</evidence>
<evidence type="ECO:0000313" key="3">
    <source>
        <dbReference type="EMBL" id="ADN34883.1"/>
    </source>
</evidence>
<feature type="transmembrane region" description="Helical" evidence="1">
    <location>
        <begin position="32"/>
        <end position="58"/>
    </location>
</feature>
<name>E1RDZ2_METP4</name>
<evidence type="ECO:0000256" key="1">
    <source>
        <dbReference type="SAM" id="Phobius"/>
    </source>
</evidence>
<sequence>MTDYFSNIELIIALNPPKNISIFPQNKTEMNVYCSILTILTAVFAGLLVIDVFTTTLVLNMGGTELNPLMAGIASQPWLHLLIKTVFAVFIVLLACQAEHIKQHSGAVILIAACSMFLVVAVHNIRVVLFTFLG</sequence>
<dbReference type="AlphaFoldDB" id="E1RDZ2"/>
<dbReference type="eggNOG" id="arCOG10902">
    <property type="taxonomic scope" value="Archaea"/>
</dbReference>
<organism evidence="3 4">
    <name type="scientific">Methanolacinia petrolearia (strain DSM 11571 / OCM 486 / SEBR 4847)</name>
    <name type="common">Methanoplanus petrolearius</name>
    <dbReference type="NCBI Taxonomy" id="679926"/>
    <lineage>
        <taxon>Archaea</taxon>
        <taxon>Methanobacteriati</taxon>
        <taxon>Methanobacteriota</taxon>
        <taxon>Stenosarchaea group</taxon>
        <taxon>Methanomicrobia</taxon>
        <taxon>Methanomicrobiales</taxon>
        <taxon>Methanomicrobiaceae</taxon>
        <taxon>Methanolacinia</taxon>
    </lineage>
</organism>
<feature type="transmembrane region" description="Helical" evidence="1">
    <location>
        <begin position="108"/>
        <end position="133"/>
    </location>
</feature>
<proteinExistence type="predicted"/>
<keyword evidence="4" id="KW-1185">Reference proteome</keyword>
<dbReference type="InterPro" id="IPR043717">
    <property type="entry name" value="DUF5658"/>
</dbReference>
<keyword evidence="1" id="KW-0472">Membrane</keyword>
<keyword evidence="1" id="KW-1133">Transmembrane helix</keyword>
<evidence type="ECO:0000313" key="4">
    <source>
        <dbReference type="Proteomes" id="UP000006565"/>
    </source>
</evidence>
<reference evidence="3 4" key="1">
    <citation type="journal article" date="2010" name="Stand. Genomic Sci.">
        <title>Complete genome sequence of Methanoplanus petrolearius type strain (SEBR 4847).</title>
        <authorList>
            <person name="Brambilla E."/>
            <person name="Djao O.D."/>
            <person name="Daligault H."/>
            <person name="Lapidus A."/>
            <person name="Lucas S."/>
            <person name="Hammon N."/>
            <person name="Nolan M."/>
            <person name="Tice H."/>
            <person name="Cheng J.F."/>
            <person name="Han C."/>
            <person name="Tapia R."/>
            <person name="Goodwin L."/>
            <person name="Pitluck S."/>
            <person name="Liolios K."/>
            <person name="Ivanova N."/>
            <person name="Mavromatis K."/>
            <person name="Mikhailova N."/>
            <person name="Pati A."/>
            <person name="Chen A."/>
            <person name="Palaniappan K."/>
            <person name="Land M."/>
            <person name="Hauser L."/>
            <person name="Chang Y.J."/>
            <person name="Jeffries C.D."/>
            <person name="Rohde M."/>
            <person name="Spring S."/>
            <person name="Sikorski J."/>
            <person name="Goker M."/>
            <person name="Woyke T."/>
            <person name="Bristow J."/>
            <person name="Eisen J.A."/>
            <person name="Markowitz V."/>
            <person name="Hugenholtz P."/>
            <person name="Kyrpides N.C."/>
            <person name="Klenk H.P."/>
        </authorList>
    </citation>
    <scope>NUCLEOTIDE SEQUENCE [LARGE SCALE GENOMIC DNA]</scope>
    <source>
        <strain evidence="4">DSM 11571 / OCM 486 / SEBR 4847</strain>
    </source>
</reference>